<dbReference type="EMBL" id="JAVYJV010000005">
    <property type="protein sequence ID" value="KAK4370322.1"/>
    <property type="molecule type" value="Genomic_DNA"/>
</dbReference>
<protein>
    <submittedName>
        <fullName evidence="1">Uncharacterized protein</fullName>
    </submittedName>
</protein>
<comment type="caution">
    <text evidence="1">The sequence shown here is derived from an EMBL/GenBank/DDBJ whole genome shotgun (WGS) entry which is preliminary data.</text>
</comment>
<sequence length="76" mass="9204">MSDNIDVEVVMDTSQQVTLKLFFQELNQYMLTTLVYAKYDVNEKLELWDYTKYTEAENQIKDQMEQLEKINHRSFD</sequence>
<gene>
    <name evidence="1" type="ORF">RND71_009797</name>
</gene>
<evidence type="ECO:0000313" key="1">
    <source>
        <dbReference type="EMBL" id="KAK4370322.1"/>
    </source>
</evidence>
<keyword evidence="2" id="KW-1185">Reference proteome</keyword>
<dbReference type="AlphaFoldDB" id="A0AAE1SJ11"/>
<dbReference type="Proteomes" id="UP001291623">
    <property type="component" value="Unassembled WGS sequence"/>
</dbReference>
<reference evidence="1" key="1">
    <citation type="submission" date="2023-12" db="EMBL/GenBank/DDBJ databases">
        <title>Genome assembly of Anisodus tanguticus.</title>
        <authorList>
            <person name="Wang Y.-J."/>
        </authorList>
    </citation>
    <scope>NUCLEOTIDE SEQUENCE</scope>
    <source>
        <strain evidence="1">KB-2021</strain>
        <tissue evidence="1">Leaf</tissue>
    </source>
</reference>
<name>A0AAE1SJ11_9SOLA</name>
<evidence type="ECO:0000313" key="2">
    <source>
        <dbReference type="Proteomes" id="UP001291623"/>
    </source>
</evidence>
<proteinExistence type="predicted"/>
<accession>A0AAE1SJ11</accession>
<organism evidence="1 2">
    <name type="scientific">Anisodus tanguticus</name>
    <dbReference type="NCBI Taxonomy" id="243964"/>
    <lineage>
        <taxon>Eukaryota</taxon>
        <taxon>Viridiplantae</taxon>
        <taxon>Streptophyta</taxon>
        <taxon>Embryophyta</taxon>
        <taxon>Tracheophyta</taxon>
        <taxon>Spermatophyta</taxon>
        <taxon>Magnoliopsida</taxon>
        <taxon>eudicotyledons</taxon>
        <taxon>Gunneridae</taxon>
        <taxon>Pentapetalae</taxon>
        <taxon>asterids</taxon>
        <taxon>lamiids</taxon>
        <taxon>Solanales</taxon>
        <taxon>Solanaceae</taxon>
        <taxon>Solanoideae</taxon>
        <taxon>Hyoscyameae</taxon>
        <taxon>Anisodus</taxon>
    </lineage>
</organism>